<dbReference type="EC" id="3.5.2.6" evidence="2"/>
<reference evidence="5 6" key="1">
    <citation type="submission" date="2019-06" db="EMBL/GenBank/DDBJ databases">
        <title>Complete genome sequence of Helicobacter suis SNTW101c.</title>
        <authorList>
            <person name="Rimbara E."/>
            <person name="Suzuki M."/>
            <person name="Matsui H."/>
            <person name="Nakamura M."/>
            <person name="Mori S."/>
            <person name="Shibayama K."/>
        </authorList>
    </citation>
    <scope>NUCLEOTIDE SEQUENCE [LARGE SCALE GENOMIC DNA]</scope>
    <source>
        <strain evidence="5 6">SNTW101c</strain>
    </source>
</reference>
<proteinExistence type="predicted"/>
<accession>A0A6J4CXW4</accession>
<dbReference type="GO" id="GO:0036503">
    <property type="term" value="P:ERAD pathway"/>
    <property type="evidence" value="ECO:0007669"/>
    <property type="project" value="TreeGrafter"/>
</dbReference>
<dbReference type="InterPro" id="IPR050767">
    <property type="entry name" value="Sel1_AlgK"/>
</dbReference>
<organism evidence="5 6">
    <name type="scientific">Helicobacter suis</name>
    <dbReference type="NCBI Taxonomy" id="104628"/>
    <lineage>
        <taxon>Bacteria</taxon>
        <taxon>Pseudomonadati</taxon>
        <taxon>Campylobacterota</taxon>
        <taxon>Epsilonproteobacteria</taxon>
        <taxon>Campylobacterales</taxon>
        <taxon>Helicobacteraceae</taxon>
        <taxon>Helicobacter</taxon>
    </lineage>
</organism>
<dbReference type="AlphaFoldDB" id="A0A6J4CXW4"/>
<dbReference type="RefSeq" id="WP_040499064.1">
    <property type="nucleotide sequence ID" value="NZ_AP019774.1"/>
</dbReference>
<evidence type="ECO:0000256" key="4">
    <source>
        <dbReference type="ARBA" id="ARBA00023251"/>
    </source>
</evidence>
<dbReference type="InterPro" id="IPR011990">
    <property type="entry name" value="TPR-like_helical_dom_sf"/>
</dbReference>
<dbReference type="GO" id="GO:0046677">
    <property type="term" value="P:response to antibiotic"/>
    <property type="evidence" value="ECO:0007669"/>
    <property type="project" value="UniProtKB-KW"/>
</dbReference>
<dbReference type="PANTHER" id="PTHR11102:SF147">
    <property type="entry name" value="SEL1L ADAPTOR SUBUNIT OF ERAD E3 UBIQUITIN LIGASE"/>
    <property type="match status" value="1"/>
</dbReference>
<dbReference type="EMBL" id="AP019774">
    <property type="protein sequence ID" value="BCD69553.1"/>
    <property type="molecule type" value="Genomic_DNA"/>
</dbReference>
<sequence>MLKNIWCVVLVGVLCLGQAKGKGGVYYSMAQKAYQNKDYQKALEYYKKAASMGNVRAYFNLGIMYGNGEGVAQDTDKAIKYFEKACDLGDVDGCEAIK</sequence>
<comment type="catalytic activity">
    <reaction evidence="1">
        <text>a beta-lactam + H2O = a substituted beta-amino acid</text>
        <dbReference type="Rhea" id="RHEA:20401"/>
        <dbReference type="ChEBI" id="CHEBI:15377"/>
        <dbReference type="ChEBI" id="CHEBI:35627"/>
        <dbReference type="ChEBI" id="CHEBI:140347"/>
        <dbReference type="EC" id="3.5.2.6"/>
    </reaction>
</comment>
<evidence type="ECO:0000256" key="1">
    <source>
        <dbReference type="ARBA" id="ARBA00001526"/>
    </source>
</evidence>
<dbReference type="SMART" id="SM00671">
    <property type="entry name" value="SEL1"/>
    <property type="match status" value="2"/>
</dbReference>
<protein>
    <recommendedName>
        <fullName evidence="2">beta-lactamase</fullName>
        <ecNumber evidence="2">3.5.2.6</ecNumber>
    </recommendedName>
</protein>
<dbReference type="SUPFAM" id="SSF81901">
    <property type="entry name" value="HCP-like"/>
    <property type="match status" value="1"/>
</dbReference>
<gene>
    <name evidence="5" type="ORF">SNTW_01980</name>
</gene>
<dbReference type="Gene3D" id="1.25.40.10">
    <property type="entry name" value="Tetratricopeptide repeat domain"/>
    <property type="match status" value="1"/>
</dbReference>
<dbReference type="GO" id="GO:0008800">
    <property type="term" value="F:beta-lactamase activity"/>
    <property type="evidence" value="ECO:0007669"/>
    <property type="project" value="UniProtKB-EC"/>
</dbReference>
<dbReference type="Pfam" id="PF08238">
    <property type="entry name" value="Sel1"/>
    <property type="match status" value="2"/>
</dbReference>
<name>A0A6J4CXW4_9HELI</name>
<evidence type="ECO:0000256" key="3">
    <source>
        <dbReference type="ARBA" id="ARBA00023157"/>
    </source>
</evidence>
<dbReference type="InterPro" id="IPR006597">
    <property type="entry name" value="Sel1-like"/>
</dbReference>
<evidence type="ECO:0000313" key="5">
    <source>
        <dbReference type="EMBL" id="BCD69553.1"/>
    </source>
</evidence>
<evidence type="ECO:0000256" key="2">
    <source>
        <dbReference type="ARBA" id="ARBA00012865"/>
    </source>
</evidence>
<keyword evidence="3" id="KW-1015">Disulfide bond</keyword>
<evidence type="ECO:0000313" key="6">
    <source>
        <dbReference type="Proteomes" id="UP000317935"/>
    </source>
</evidence>
<dbReference type="Proteomes" id="UP000317935">
    <property type="component" value="Chromosome"/>
</dbReference>
<dbReference type="PANTHER" id="PTHR11102">
    <property type="entry name" value="SEL-1-LIKE PROTEIN"/>
    <property type="match status" value="1"/>
</dbReference>
<keyword evidence="4" id="KW-0046">Antibiotic resistance</keyword>